<dbReference type="Pfam" id="PF06133">
    <property type="entry name" value="Com_YlbF"/>
    <property type="match status" value="1"/>
</dbReference>
<evidence type="ECO:0008006" key="3">
    <source>
        <dbReference type="Google" id="ProtNLM"/>
    </source>
</evidence>
<dbReference type="InterPro" id="IPR016783">
    <property type="entry name" value="Biofilm_formation_YmcA"/>
</dbReference>
<gene>
    <name evidence="1" type="ORF">CBF37_05880</name>
</gene>
<dbReference type="Proteomes" id="UP000287857">
    <property type="component" value="Unassembled WGS sequence"/>
</dbReference>
<reference evidence="1 2" key="1">
    <citation type="submission" date="2017-05" db="EMBL/GenBank/DDBJ databases">
        <title>Vagococcus spp. assemblies.</title>
        <authorList>
            <person name="Gulvik C.A."/>
        </authorList>
    </citation>
    <scope>NUCLEOTIDE SEQUENCE [LARGE SCALE GENOMIC DNA]</scope>
    <source>
        <strain evidence="1 2">SS1995</strain>
    </source>
</reference>
<proteinExistence type="predicted"/>
<dbReference type="RefSeq" id="WP_125983822.1">
    <property type="nucleotide sequence ID" value="NZ_NGJS01000007.1"/>
</dbReference>
<dbReference type="InterPro" id="IPR010368">
    <property type="entry name" value="Com_YlbF"/>
</dbReference>
<organism evidence="1 2">
    <name type="scientific">Vagococcus vulneris</name>
    <dbReference type="NCBI Taxonomy" id="1977869"/>
    <lineage>
        <taxon>Bacteria</taxon>
        <taxon>Bacillati</taxon>
        <taxon>Bacillota</taxon>
        <taxon>Bacilli</taxon>
        <taxon>Lactobacillales</taxon>
        <taxon>Enterococcaceae</taxon>
        <taxon>Vagococcus</taxon>
    </lineage>
</organism>
<dbReference type="OrthoDB" id="2167788at2"/>
<name>A0A429ZY84_9ENTE</name>
<sequence>MSELSYDYEPAVEEALRNLLSSLSSNPIIAAYQQAEERIGQHDGLKQLVDDIKQYQKQAVQFAHYDKPRAEQEAIKQADLKQREFDEHPLVIDYREKLVEANDLLHHLTQLLESQVNLELEKRLTED</sequence>
<evidence type="ECO:0000313" key="1">
    <source>
        <dbReference type="EMBL" id="RST98899.1"/>
    </source>
</evidence>
<dbReference type="PANTHER" id="PTHR38448">
    <property type="entry name" value="REGULATORY PROTEIN YLBF-RELATED"/>
    <property type="match status" value="1"/>
</dbReference>
<accession>A0A429ZY84</accession>
<dbReference type="Gene3D" id="1.20.1500.10">
    <property type="entry name" value="YheA/YmcA-like"/>
    <property type="match status" value="1"/>
</dbReference>
<evidence type="ECO:0000313" key="2">
    <source>
        <dbReference type="Proteomes" id="UP000287857"/>
    </source>
</evidence>
<dbReference type="SUPFAM" id="SSF158622">
    <property type="entry name" value="YheA/YmcA-like"/>
    <property type="match status" value="1"/>
</dbReference>
<comment type="caution">
    <text evidence="1">The sequence shown here is derived from an EMBL/GenBank/DDBJ whole genome shotgun (WGS) entry which is preliminary data.</text>
</comment>
<dbReference type="EMBL" id="NGJS01000007">
    <property type="protein sequence ID" value="RST98899.1"/>
    <property type="molecule type" value="Genomic_DNA"/>
</dbReference>
<dbReference type="AlphaFoldDB" id="A0A429ZY84"/>
<dbReference type="InterPro" id="IPR023378">
    <property type="entry name" value="YheA/YmcA-like_dom_sf"/>
</dbReference>
<dbReference type="PANTHER" id="PTHR38448:SF1">
    <property type="entry name" value="YLBF FAMILY REGULATOR"/>
    <property type="match status" value="1"/>
</dbReference>
<dbReference type="PIRSF" id="PIRSF021287">
    <property type="entry name" value="Biofilm_formation_YmcA"/>
    <property type="match status" value="1"/>
</dbReference>
<keyword evidence="2" id="KW-1185">Reference proteome</keyword>
<dbReference type="InterPro" id="IPR052767">
    <property type="entry name" value="Bact_com_dev_regulator"/>
</dbReference>
<protein>
    <recommendedName>
        <fullName evidence="3">YlbF family regulator</fullName>
    </recommendedName>
</protein>